<dbReference type="EMBL" id="JAVHNQ010000009">
    <property type="protein sequence ID" value="KAK6338652.1"/>
    <property type="molecule type" value="Genomic_DNA"/>
</dbReference>
<reference evidence="1 2" key="1">
    <citation type="submission" date="2019-10" db="EMBL/GenBank/DDBJ databases">
        <authorList>
            <person name="Palmer J.M."/>
        </authorList>
    </citation>
    <scope>NUCLEOTIDE SEQUENCE [LARGE SCALE GENOMIC DNA]</scope>
    <source>
        <strain evidence="1 2">TWF696</strain>
    </source>
</reference>
<evidence type="ECO:0000313" key="2">
    <source>
        <dbReference type="Proteomes" id="UP001375240"/>
    </source>
</evidence>
<keyword evidence="2" id="KW-1185">Reference proteome</keyword>
<protein>
    <recommendedName>
        <fullName evidence="3">Apple domain-containing protein</fullName>
    </recommendedName>
</protein>
<accession>A0AAV9UAP1</accession>
<comment type="caution">
    <text evidence="1">The sequence shown here is derived from an EMBL/GenBank/DDBJ whole genome shotgun (WGS) entry which is preliminary data.</text>
</comment>
<evidence type="ECO:0008006" key="3">
    <source>
        <dbReference type="Google" id="ProtNLM"/>
    </source>
</evidence>
<gene>
    <name evidence="1" type="ORF">TWF696_009463</name>
</gene>
<dbReference type="Proteomes" id="UP001375240">
    <property type="component" value="Unassembled WGS sequence"/>
</dbReference>
<sequence length="313" mass="34109">MKISRIPSYASALATIISIAQGNPLPVDAAVSKRYSGTVPPRDYCVVYDEWWGSTSSGYAGNGAEIQKTLKPTEDAARCKELCDNQIPSSATGPDSTCGFFNYYIQDGTRKCIMYPNEQVTFASAYNSPLRGPGSKNKYPSSGYQVLSATNTRARTGWTYECFGSKVYKTLASPAMQLTLPPGPAPTTFDQCIAACDTFTENAKAAGSEENPAVKICNYAHFFVEYSLAYNLNSVVAYHCQIYRIDPLNAGGTLETYSSNPATADHWYGESIGYKHTTYEAVGADATWDGGYNGEKWYSNTAAEQHEFTDTTP</sequence>
<dbReference type="AlphaFoldDB" id="A0AAV9UAP1"/>
<evidence type="ECO:0000313" key="1">
    <source>
        <dbReference type="EMBL" id="KAK6338652.1"/>
    </source>
</evidence>
<name>A0AAV9UAP1_9PEZI</name>
<organism evidence="1 2">
    <name type="scientific">Orbilia brochopaga</name>
    <dbReference type="NCBI Taxonomy" id="3140254"/>
    <lineage>
        <taxon>Eukaryota</taxon>
        <taxon>Fungi</taxon>
        <taxon>Dikarya</taxon>
        <taxon>Ascomycota</taxon>
        <taxon>Pezizomycotina</taxon>
        <taxon>Orbiliomycetes</taxon>
        <taxon>Orbiliales</taxon>
        <taxon>Orbiliaceae</taxon>
        <taxon>Orbilia</taxon>
    </lineage>
</organism>
<proteinExistence type="predicted"/>